<evidence type="ECO:0000313" key="2">
    <source>
        <dbReference type="Proteomes" id="UP000509702"/>
    </source>
</evidence>
<sequence>MPVNNAPNGAVAESNCAVCALAGLMDEDYGTIMQELNTIVGGNVSAPFSGEFVSQIFVRYQEKRNGTRIDSARYIQGQVEGIVSYLRSRGCQNIVVNGSQDNPLMIPAAEQFMNGYPNGAYFLVLVGKYNSDFRQIIGAHWIAAVRDNGQLTYFDYQTDVPPGAAQFKKTHNFPTGFTGVHTSNQPLRPFFKPAKASDRMIVVAFRD</sequence>
<dbReference type="RefSeq" id="WP_149199167.1">
    <property type="nucleotide sequence ID" value="NZ_BSOV01000059.1"/>
</dbReference>
<dbReference type="KEGG" id="aoz:HUE56_01420"/>
<protein>
    <submittedName>
        <fullName evidence="1">Uncharacterized protein</fullName>
    </submittedName>
</protein>
<accession>A0A6N1ABZ5</accession>
<reference evidence="1 2" key="1">
    <citation type="submission" date="2020-06" db="EMBL/GenBank/DDBJ databases">
        <title>Complete genome of Azosprillum oryzae KACC14407.</title>
        <authorList>
            <person name="Kim M."/>
            <person name="Park Y.-J."/>
            <person name="Shin J.-H."/>
        </authorList>
    </citation>
    <scope>NUCLEOTIDE SEQUENCE [LARGE SCALE GENOMIC DNA]</scope>
    <source>
        <strain evidence="1 2">KACC 14407</strain>
        <plasmid evidence="1 2">unnamed2</plasmid>
    </source>
</reference>
<keyword evidence="1" id="KW-0614">Plasmid</keyword>
<geneLocation type="plasmid" evidence="1 2">
    <name>unnamed2</name>
</geneLocation>
<organism evidence="1 2">
    <name type="scientific">Azospirillum oryzae</name>
    <dbReference type="NCBI Taxonomy" id="286727"/>
    <lineage>
        <taxon>Bacteria</taxon>
        <taxon>Pseudomonadati</taxon>
        <taxon>Pseudomonadota</taxon>
        <taxon>Alphaproteobacteria</taxon>
        <taxon>Rhodospirillales</taxon>
        <taxon>Azospirillaceae</taxon>
        <taxon>Azospirillum</taxon>
    </lineage>
</organism>
<dbReference type="EMBL" id="CP054616">
    <property type="protein sequence ID" value="QKS49211.1"/>
    <property type="molecule type" value="Genomic_DNA"/>
</dbReference>
<gene>
    <name evidence="1" type="ORF">HUE56_01420</name>
</gene>
<name>A0A6N1ABZ5_9PROT</name>
<keyword evidence="2" id="KW-1185">Reference proteome</keyword>
<dbReference type="AlphaFoldDB" id="A0A6N1ABZ5"/>
<dbReference type="OrthoDB" id="9863399at2"/>
<proteinExistence type="predicted"/>
<evidence type="ECO:0000313" key="1">
    <source>
        <dbReference type="EMBL" id="QKS49211.1"/>
    </source>
</evidence>
<dbReference type="Proteomes" id="UP000509702">
    <property type="component" value="Plasmid unnamed2"/>
</dbReference>